<evidence type="ECO:0000256" key="2">
    <source>
        <dbReference type="ARBA" id="ARBA00022692"/>
    </source>
</evidence>
<comment type="caution">
    <text evidence="7">The sequence shown here is derived from an EMBL/GenBank/DDBJ whole genome shotgun (WGS) entry which is preliminary data.</text>
</comment>
<dbReference type="InterPro" id="IPR020846">
    <property type="entry name" value="MFS_dom"/>
</dbReference>
<dbReference type="GO" id="GO:0005886">
    <property type="term" value="C:plasma membrane"/>
    <property type="evidence" value="ECO:0007669"/>
    <property type="project" value="UniProtKB-SubCell"/>
</dbReference>
<keyword evidence="8" id="KW-1185">Reference proteome</keyword>
<evidence type="ECO:0000256" key="5">
    <source>
        <dbReference type="SAM" id="Phobius"/>
    </source>
</evidence>
<feature type="transmembrane region" description="Helical" evidence="5">
    <location>
        <begin position="122"/>
        <end position="143"/>
    </location>
</feature>
<dbReference type="InterPro" id="IPR011701">
    <property type="entry name" value="MFS"/>
</dbReference>
<feature type="transmembrane region" description="Helical" evidence="5">
    <location>
        <begin position="155"/>
        <end position="178"/>
    </location>
</feature>
<feature type="transmembrane region" description="Helical" evidence="5">
    <location>
        <begin position="322"/>
        <end position="344"/>
    </location>
</feature>
<dbReference type="InterPro" id="IPR036259">
    <property type="entry name" value="MFS_trans_sf"/>
</dbReference>
<reference evidence="7 8" key="1">
    <citation type="journal article" date="2013" name="Stand. Genomic Sci.">
        <title>Genomic Encyclopedia of Type Strains, Phase I: The one thousand microbial genomes (KMG-I) project.</title>
        <authorList>
            <person name="Kyrpides N.C."/>
            <person name="Woyke T."/>
            <person name="Eisen J.A."/>
            <person name="Garrity G."/>
            <person name="Lilburn T.G."/>
            <person name="Beck B.J."/>
            <person name="Whitman W.B."/>
            <person name="Hugenholtz P."/>
            <person name="Klenk H.P."/>
        </authorList>
    </citation>
    <scope>NUCLEOTIDE SEQUENCE [LARGE SCALE GENOMIC DNA]</scope>
    <source>
        <strain evidence="7 8">DSM 45044</strain>
    </source>
</reference>
<feature type="transmembrane region" description="Helical" evidence="5">
    <location>
        <begin position="426"/>
        <end position="447"/>
    </location>
</feature>
<name>A0A562VCG3_9ACTN</name>
<feature type="transmembrane region" description="Helical" evidence="5">
    <location>
        <begin position="295"/>
        <end position="316"/>
    </location>
</feature>
<keyword evidence="3 5" id="KW-1133">Transmembrane helix</keyword>
<proteinExistence type="predicted"/>
<dbReference type="RefSeq" id="WP_244615692.1">
    <property type="nucleotide sequence ID" value="NZ_BAABIJ010000001.1"/>
</dbReference>
<dbReference type="PANTHER" id="PTHR42718">
    <property type="entry name" value="MAJOR FACILITATOR SUPERFAMILY MULTIDRUG TRANSPORTER MFSC"/>
    <property type="match status" value="1"/>
</dbReference>
<dbReference type="CDD" id="cd17321">
    <property type="entry name" value="MFS_MMR_MDR_like"/>
    <property type="match status" value="1"/>
</dbReference>
<feature type="transmembrane region" description="Helical" evidence="5">
    <location>
        <begin position="64"/>
        <end position="85"/>
    </location>
</feature>
<gene>
    <name evidence="7" type="ORF">LX16_1228</name>
</gene>
<evidence type="ECO:0000256" key="3">
    <source>
        <dbReference type="ARBA" id="ARBA00022989"/>
    </source>
</evidence>
<dbReference type="SUPFAM" id="SSF103473">
    <property type="entry name" value="MFS general substrate transporter"/>
    <property type="match status" value="1"/>
</dbReference>
<evidence type="ECO:0000313" key="7">
    <source>
        <dbReference type="EMBL" id="TWJ15517.1"/>
    </source>
</evidence>
<dbReference type="PROSITE" id="PS50850">
    <property type="entry name" value="MFS"/>
    <property type="match status" value="1"/>
</dbReference>
<feature type="transmembrane region" description="Helical" evidence="5">
    <location>
        <begin position="383"/>
        <end position="405"/>
    </location>
</feature>
<feature type="transmembrane region" description="Helical" evidence="5">
    <location>
        <begin position="356"/>
        <end position="377"/>
    </location>
</feature>
<dbReference type="GO" id="GO:0022857">
    <property type="term" value="F:transmembrane transporter activity"/>
    <property type="evidence" value="ECO:0007669"/>
    <property type="project" value="InterPro"/>
</dbReference>
<evidence type="ECO:0000256" key="1">
    <source>
        <dbReference type="ARBA" id="ARBA00004651"/>
    </source>
</evidence>
<dbReference type="AlphaFoldDB" id="A0A562VCG3"/>
<dbReference type="Proteomes" id="UP000321617">
    <property type="component" value="Unassembled WGS sequence"/>
</dbReference>
<feature type="transmembrane region" description="Helical" evidence="5">
    <location>
        <begin position="453"/>
        <end position="479"/>
    </location>
</feature>
<feature type="transmembrane region" description="Helical" evidence="5">
    <location>
        <begin position="190"/>
        <end position="210"/>
    </location>
</feature>
<keyword evidence="4 5" id="KW-0472">Membrane</keyword>
<dbReference type="Gene3D" id="1.20.1720.10">
    <property type="entry name" value="Multidrug resistance protein D"/>
    <property type="match status" value="1"/>
</dbReference>
<feature type="transmembrane region" description="Helical" evidence="5">
    <location>
        <begin position="97"/>
        <end position="116"/>
    </location>
</feature>
<evidence type="ECO:0000259" key="6">
    <source>
        <dbReference type="PROSITE" id="PS50850"/>
    </source>
</evidence>
<dbReference type="EMBL" id="VLLL01000005">
    <property type="protein sequence ID" value="TWJ15517.1"/>
    <property type="molecule type" value="Genomic_DNA"/>
</dbReference>
<sequence>MAILEAPAEPLTRDDTAGRHTPAPYRWRWAALGVVMAGSAMELLDSSVTGVAGPTMQAELGGGAAVIQWLTAAYTLAMVGGLLLGARLGDILGRRRMFLWGAAGFTAASLLVAVSQSADTAVAARVLQGLCGAAMVPQVFALIKAMFPPHETQKAFGLAGPIMGVAAIGGPSLAGWLIDLDAFGTGWRSIFLINLPIGVAIVLLAARLLPRDRGTTGGRLDLTGALLASTAGVTLIYPLVQGREAGWPLWSFLMMAVSLALFAGFAVHQVRKSRRGGDVLVVPSLFRKRAFNGGLVLGVLLMAAMAGLGFVMTLHLQVGLAFSPIAAAAAMIPFAVAMGGTMAFLDRLARYGRATLLAGALINAAGIVVLMVTVGTAGTGLAWYQLTPGLVLAGVGSALFMGRYFDSVMQAVSVTEIGSAAGTLSAVQQLGASFGVAVLGSVFFGTFTGDADGLMAATMLSLGATVVILLAGFAAGFTLPRRQPTA</sequence>
<accession>A0A562VCG3</accession>
<evidence type="ECO:0000313" key="8">
    <source>
        <dbReference type="Proteomes" id="UP000321617"/>
    </source>
</evidence>
<feature type="transmembrane region" description="Helical" evidence="5">
    <location>
        <begin position="222"/>
        <end position="240"/>
    </location>
</feature>
<evidence type="ECO:0000256" key="4">
    <source>
        <dbReference type="ARBA" id="ARBA00023136"/>
    </source>
</evidence>
<dbReference type="Pfam" id="PF07690">
    <property type="entry name" value="MFS_1"/>
    <property type="match status" value="1"/>
</dbReference>
<organism evidence="7 8">
    <name type="scientific">Stackebrandtia albiflava</name>
    <dbReference type="NCBI Taxonomy" id="406432"/>
    <lineage>
        <taxon>Bacteria</taxon>
        <taxon>Bacillati</taxon>
        <taxon>Actinomycetota</taxon>
        <taxon>Actinomycetes</taxon>
        <taxon>Glycomycetales</taxon>
        <taxon>Glycomycetaceae</taxon>
        <taxon>Stackebrandtia</taxon>
    </lineage>
</organism>
<feature type="domain" description="Major facilitator superfamily (MFS) profile" evidence="6">
    <location>
        <begin position="31"/>
        <end position="483"/>
    </location>
</feature>
<keyword evidence="2 5" id="KW-0812">Transmembrane</keyword>
<feature type="transmembrane region" description="Helical" evidence="5">
    <location>
        <begin position="246"/>
        <end position="267"/>
    </location>
</feature>
<dbReference type="PANTHER" id="PTHR42718:SF39">
    <property type="entry name" value="ACTINORHODIN TRANSPORTER-RELATED"/>
    <property type="match status" value="1"/>
</dbReference>
<protein>
    <submittedName>
        <fullName evidence="7">EmrB/QacA subfamily drug resistance transporter</fullName>
    </submittedName>
</protein>
<comment type="subcellular location">
    <subcellularLocation>
        <location evidence="1">Cell membrane</location>
        <topology evidence="1">Multi-pass membrane protein</topology>
    </subcellularLocation>
</comment>